<proteinExistence type="predicted"/>
<evidence type="ECO:0000313" key="1">
    <source>
        <dbReference type="EMBL" id="GGF23791.1"/>
    </source>
</evidence>
<dbReference type="PANTHER" id="PTHR43737">
    <property type="entry name" value="BLL7424 PROTEIN"/>
    <property type="match status" value="1"/>
</dbReference>
<dbReference type="InterPro" id="IPR006311">
    <property type="entry name" value="TAT_signal"/>
</dbReference>
<accession>A0A8J2YUG8</accession>
<keyword evidence="2" id="KW-1185">Reference proteome</keyword>
<organism evidence="1 2">
    <name type="scientific">Aliidongia dinghuensis</name>
    <dbReference type="NCBI Taxonomy" id="1867774"/>
    <lineage>
        <taxon>Bacteria</taxon>
        <taxon>Pseudomonadati</taxon>
        <taxon>Pseudomonadota</taxon>
        <taxon>Alphaproteobacteria</taxon>
        <taxon>Rhodospirillales</taxon>
        <taxon>Dongiaceae</taxon>
        <taxon>Aliidongia</taxon>
    </lineage>
</organism>
<reference evidence="1" key="1">
    <citation type="journal article" date="2014" name="Int. J. Syst. Evol. Microbiol.">
        <title>Complete genome sequence of Corynebacterium casei LMG S-19264T (=DSM 44701T), isolated from a smear-ripened cheese.</title>
        <authorList>
            <consortium name="US DOE Joint Genome Institute (JGI-PGF)"/>
            <person name="Walter F."/>
            <person name="Albersmeier A."/>
            <person name="Kalinowski J."/>
            <person name="Ruckert C."/>
        </authorList>
    </citation>
    <scope>NUCLEOTIDE SEQUENCE</scope>
    <source>
        <strain evidence="1">CGMCC 1.15725</strain>
    </source>
</reference>
<comment type="caution">
    <text evidence="1">The sequence shown here is derived from an EMBL/GenBank/DDBJ whole genome shotgun (WGS) entry which is preliminary data.</text>
</comment>
<reference evidence="1" key="2">
    <citation type="submission" date="2020-09" db="EMBL/GenBank/DDBJ databases">
        <authorList>
            <person name="Sun Q."/>
            <person name="Zhou Y."/>
        </authorList>
    </citation>
    <scope>NUCLEOTIDE SEQUENCE</scope>
    <source>
        <strain evidence="1">CGMCC 1.15725</strain>
    </source>
</reference>
<dbReference type="Proteomes" id="UP000646365">
    <property type="component" value="Unassembled WGS sequence"/>
</dbReference>
<dbReference type="AlphaFoldDB" id="A0A8J2YUG8"/>
<dbReference type="InterPro" id="IPR010869">
    <property type="entry name" value="DUF1501"/>
</dbReference>
<dbReference type="PROSITE" id="PS51318">
    <property type="entry name" value="TAT"/>
    <property type="match status" value="1"/>
</dbReference>
<name>A0A8J2YUG8_9PROT</name>
<gene>
    <name evidence="1" type="ORF">GCM10011611_32350</name>
</gene>
<protein>
    <recommendedName>
        <fullName evidence="3">DUF1501 domain-containing protein</fullName>
    </recommendedName>
</protein>
<sequence length="416" mass="42988">MTSLDTLISRRRLIGTLGASAGLAALGLPRIAFAAAPTENRLVVVMLRGALDGLAAVPPYGDSRYPERRANLALPMPGQPDGMLPLDRTFALNAALASIQPMWSAGELLIVPATAGGYHTRSHFDAQDLLEMGLVERHGTPSGWLNRALVDIQGGDRQRRLGLAVGPAVPLMLRGSVAVASWEPPNLKPADPTLLAALAQMYAGDKLLGPALADGIKAQNLSDEVLGSGMMDADGKPRFAKAGGYGPGAFKPMAEAAGGLLAAADGPRVAVIDMGGWDTHVGQGTVKGRLADNLRGLADGLAQLKTSLGPAWGRTVVLIMTEFGRTVAPNGTNGTDHGTASVALLLGGAVRGGRVAGDWPGLSQLEENRDLRMATDLRAVAKGVLRDHLGVAQAHLDTAVFPDSAAVKPLGGLVRA</sequence>
<evidence type="ECO:0000313" key="2">
    <source>
        <dbReference type="Proteomes" id="UP000646365"/>
    </source>
</evidence>
<dbReference type="EMBL" id="BMJQ01000008">
    <property type="protein sequence ID" value="GGF23791.1"/>
    <property type="molecule type" value="Genomic_DNA"/>
</dbReference>
<evidence type="ECO:0008006" key="3">
    <source>
        <dbReference type="Google" id="ProtNLM"/>
    </source>
</evidence>
<dbReference type="PANTHER" id="PTHR43737:SF1">
    <property type="entry name" value="DUF1501 DOMAIN-CONTAINING PROTEIN"/>
    <property type="match status" value="1"/>
</dbReference>
<dbReference type="Pfam" id="PF07394">
    <property type="entry name" value="DUF1501"/>
    <property type="match status" value="1"/>
</dbReference>
<dbReference type="RefSeq" id="WP_189047578.1">
    <property type="nucleotide sequence ID" value="NZ_BMJQ01000008.1"/>
</dbReference>